<keyword evidence="2" id="KW-0808">Transferase</keyword>
<dbReference type="InterPro" id="IPR000905">
    <property type="entry name" value="Gcp-like_dom"/>
</dbReference>
<protein>
    <submittedName>
        <fullName evidence="2">tRNA (Adenosine(37)-N6)-threonylcarbamoyltransferase complex dimerization subunit type 1 TsaB</fullName>
    </submittedName>
</protein>
<dbReference type="EMBL" id="JACEOL010000060">
    <property type="protein sequence ID" value="MBA4603564.1"/>
    <property type="molecule type" value="Genomic_DNA"/>
</dbReference>
<keyword evidence="3" id="KW-1185">Reference proteome</keyword>
<dbReference type="GO" id="GO:0016740">
    <property type="term" value="F:transferase activity"/>
    <property type="evidence" value="ECO:0007669"/>
    <property type="project" value="UniProtKB-KW"/>
</dbReference>
<dbReference type="RefSeq" id="WP_181742040.1">
    <property type="nucleotide sequence ID" value="NZ_JACEOL010000060.1"/>
</dbReference>
<dbReference type="Proteomes" id="UP000538292">
    <property type="component" value="Unassembled WGS sequence"/>
</dbReference>
<dbReference type="GO" id="GO:0002949">
    <property type="term" value="P:tRNA threonylcarbamoyladenosine modification"/>
    <property type="evidence" value="ECO:0007669"/>
    <property type="project" value="InterPro"/>
</dbReference>
<evidence type="ECO:0000313" key="2">
    <source>
        <dbReference type="EMBL" id="MBA4603564.1"/>
    </source>
</evidence>
<dbReference type="AlphaFoldDB" id="A0A7W1XUK5"/>
<dbReference type="PANTHER" id="PTHR11735:SF11">
    <property type="entry name" value="TRNA THREONYLCARBAMOYLADENOSINE BIOSYNTHESIS PROTEIN TSAB"/>
    <property type="match status" value="1"/>
</dbReference>
<sequence length="241" mass="27386">MKLLSMDTSTLVMGVAVFDLETRKMLGEMATNLHKNHSVRLMPTIDQFLRDLDLKIDEITHLAVTSGPGSYTGIRIGVTTAKTIAWARRIPLYSESSLAVLAMNGMRFDGLVVPMFDARRHRVYTGAFQFDRGKMDEKFPQQVIAMDRWLEQLANSNQPVLFLGDDVIRFREEIETALGENACFGTPAENIPRPASLAWLAYQKWSQHEPPEHKNFAPNYLQLTEAESNWLKKQRKEGMNG</sequence>
<evidence type="ECO:0000259" key="1">
    <source>
        <dbReference type="Pfam" id="PF00814"/>
    </source>
</evidence>
<comment type="caution">
    <text evidence="2">The sequence shown here is derived from an EMBL/GenBank/DDBJ whole genome shotgun (WGS) entry which is preliminary data.</text>
</comment>
<organism evidence="2 3">
    <name type="scientific">Thermoactinomyces mirandus</name>
    <dbReference type="NCBI Taxonomy" id="2756294"/>
    <lineage>
        <taxon>Bacteria</taxon>
        <taxon>Bacillati</taxon>
        <taxon>Bacillota</taxon>
        <taxon>Bacilli</taxon>
        <taxon>Bacillales</taxon>
        <taxon>Thermoactinomycetaceae</taxon>
        <taxon>Thermoactinomyces</taxon>
    </lineage>
</organism>
<dbReference type="InterPro" id="IPR022496">
    <property type="entry name" value="T6A_TsaB"/>
</dbReference>
<feature type="domain" description="Gcp-like" evidence="1">
    <location>
        <begin position="34"/>
        <end position="230"/>
    </location>
</feature>
<dbReference type="Pfam" id="PF00814">
    <property type="entry name" value="TsaD"/>
    <property type="match status" value="1"/>
</dbReference>
<gene>
    <name evidence="2" type="primary">tsaB</name>
    <name evidence="2" type="ORF">H2C83_14860</name>
</gene>
<dbReference type="InterPro" id="IPR043129">
    <property type="entry name" value="ATPase_NBD"/>
</dbReference>
<dbReference type="NCBIfam" id="TIGR03725">
    <property type="entry name" value="T6A_YeaZ"/>
    <property type="match status" value="1"/>
</dbReference>
<dbReference type="GO" id="GO:0005829">
    <property type="term" value="C:cytosol"/>
    <property type="evidence" value="ECO:0007669"/>
    <property type="project" value="TreeGrafter"/>
</dbReference>
<reference evidence="2 3" key="1">
    <citation type="submission" date="2020-07" db="EMBL/GenBank/DDBJ databases">
        <title>Thermoactinomyces phylogeny.</title>
        <authorList>
            <person name="Dunlap C."/>
        </authorList>
    </citation>
    <scope>NUCLEOTIDE SEQUENCE [LARGE SCALE GENOMIC DNA]</scope>
    <source>
        <strain evidence="2 3">AMNI-1</strain>
    </source>
</reference>
<dbReference type="CDD" id="cd24032">
    <property type="entry name" value="ASKHA_NBD_TsaB"/>
    <property type="match status" value="1"/>
</dbReference>
<proteinExistence type="predicted"/>
<accession>A0A7W1XUK5</accession>
<evidence type="ECO:0000313" key="3">
    <source>
        <dbReference type="Proteomes" id="UP000538292"/>
    </source>
</evidence>
<dbReference type="Gene3D" id="3.30.420.40">
    <property type="match status" value="2"/>
</dbReference>
<name>A0A7W1XUK5_9BACL</name>
<dbReference type="PANTHER" id="PTHR11735">
    <property type="entry name" value="TRNA N6-ADENOSINE THREONYLCARBAMOYLTRANSFERASE"/>
    <property type="match status" value="1"/>
</dbReference>
<dbReference type="SUPFAM" id="SSF53067">
    <property type="entry name" value="Actin-like ATPase domain"/>
    <property type="match status" value="2"/>
</dbReference>